<keyword evidence="4 8" id="KW-1133">Transmembrane helix</keyword>
<dbReference type="PROSITE" id="PS50801">
    <property type="entry name" value="STAS"/>
    <property type="match status" value="1"/>
</dbReference>
<feature type="transmembrane region" description="Helical" evidence="8">
    <location>
        <begin position="228"/>
        <end position="248"/>
    </location>
</feature>
<proteinExistence type="predicted"/>
<reference evidence="11" key="2">
    <citation type="submission" date="2025-08" db="UniProtKB">
        <authorList>
            <consortium name="RefSeq"/>
        </authorList>
    </citation>
    <scope>IDENTIFICATION</scope>
    <source>
        <tissue evidence="11">Leaf</tissue>
    </source>
</reference>
<dbReference type="PANTHER" id="PTHR11814">
    <property type="entry name" value="SULFATE TRANSPORTER"/>
    <property type="match status" value="1"/>
</dbReference>
<evidence type="ECO:0000256" key="3">
    <source>
        <dbReference type="ARBA" id="ARBA00022847"/>
    </source>
</evidence>
<reference evidence="10" key="1">
    <citation type="journal article" date="2014" name="Nat. Commun.">
        <title>The emerging biofuel crop Camelina sativa retains a highly undifferentiated hexaploid genome structure.</title>
        <authorList>
            <person name="Kagale S."/>
            <person name="Koh C."/>
            <person name="Nixon J."/>
            <person name="Bollina V."/>
            <person name="Clarke W.E."/>
            <person name="Tuteja R."/>
            <person name="Spillane C."/>
            <person name="Robinson S.J."/>
            <person name="Links M.G."/>
            <person name="Clarke C."/>
            <person name="Higgins E.E."/>
            <person name="Huebert T."/>
            <person name="Sharpe A.G."/>
            <person name="Parkin I.A."/>
        </authorList>
    </citation>
    <scope>NUCLEOTIDE SEQUENCE [LARGE SCALE GENOMIC DNA]</scope>
    <source>
        <strain evidence="10">cv. DH55</strain>
    </source>
</reference>
<keyword evidence="5" id="KW-0764">Sulfate transport</keyword>
<feature type="transmembrane region" description="Helical" evidence="8">
    <location>
        <begin position="335"/>
        <end position="355"/>
    </location>
</feature>
<name>A0ABM0XVN7_CAMSA</name>
<evidence type="ECO:0000256" key="2">
    <source>
        <dbReference type="ARBA" id="ARBA00022692"/>
    </source>
</evidence>
<evidence type="ECO:0000256" key="7">
    <source>
        <dbReference type="SAM" id="MobiDB-lite"/>
    </source>
</evidence>
<keyword evidence="3" id="KW-0769">Symport</keyword>
<comment type="subcellular location">
    <subcellularLocation>
        <location evidence="1">Membrane</location>
        <topology evidence="1">Multi-pass membrane protein</topology>
    </subcellularLocation>
</comment>
<dbReference type="PROSITE" id="PS01130">
    <property type="entry name" value="SLC26A"/>
    <property type="match status" value="1"/>
</dbReference>
<feature type="region of interest" description="Disordered" evidence="7">
    <location>
        <begin position="1"/>
        <end position="48"/>
    </location>
</feature>
<protein>
    <submittedName>
        <fullName evidence="11">Sulfate transporter 2.1 isoform X1</fullName>
    </submittedName>
</protein>
<feature type="transmembrane region" description="Helical" evidence="8">
    <location>
        <begin position="391"/>
        <end position="414"/>
    </location>
</feature>
<evidence type="ECO:0000256" key="1">
    <source>
        <dbReference type="ARBA" id="ARBA00004141"/>
    </source>
</evidence>
<dbReference type="InterPro" id="IPR018045">
    <property type="entry name" value="S04_transporter_CS"/>
</dbReference>
<feature type="transmembrane region" description="Helical" evidence="8">
    <location>
        <begin position="426"/>
        <end position="446"/>
    </location>
</feature>
<feature type="domain" description="STAS" evidence="9">
    <location>
        <begin position="596"/>
        <end position="701"/>
    </location>
</feature>
<feature type="transmembrane region" description="Helical" evidence="8">
    <location>
        <begin position="524"/>
        <end position="555"/>
    </location>
</feature>
<dbReference type="GeneID" id="104769217"/>
<dbReference type="InterPro" id="IPR001902">
    <property type="entry name" value="SLC26A/SulP_fam"/>
</dbReference>
<dbReference type="InterPro" id="IPR002645">
    <property type="entry name" value="STAS_dom"/>
</dbReference>
<keyword evidence="3" id="KW-0813">Transport</keyword>
<dbReference type="Pfam" id="PF01740">
    <property type="entry name" value="STAS"/>
    <property type="match status" value="1"/>
</dbReference>
<evidence type="ECO:0000256" key="5">
    <source>
        <dbReference type="ARBA" id="ARBA00023032"/>
    </source>
</evidence>
<feature type="compositionally biased region" description="Low complexity" evidence="7">
    <location>
        <begin position="62"/>
        <end position="71"/>
    </location>
</feature>
<dbReference type="SUPFAM" id="SSF52091">
    <property type="entry name" value="SpoIIaa-like"/>
    <property type="match status" value="1"/>
</dbReference>
<evidence type="ECO:0000256" key="8">
    <source>
        <dbReference type="SAM" id="Phobius"/>
    </source>
</evidence>
<evidence type="ECO:0000313" key="11">
    <source>
        <dbReference type="RefSeq" id="XP_010491672.1"/>
    </source>
</evidence>
<evidence type="ECO:0000256" key="6">
    <source>
        <dbReference type="ARBA" id="ARBA00023136"/>
    </source>
</evidence>
<evidence type="ECO:0000256" key="4">
    <source>
        <dbReference type="ARBA" id="ARBA00022989"/>
    </source>
</evidence>
<feature type="transmembrane region" description="Helical" evidence="8">
    <location>
        <begin position="254"/>
        <end position="273"/>
    </location>
</feature>
<feature type="transmembrane region" description="Helical" evidence="8">
    <location>
        <begin position="311"/>
        <end position="328"/>
    </location>
</feature>
<keyword evidence="2 8" id="KW-0812">Transmembrane</keyword>
<dbReference type="RefSeq" id="XP_010491672.1">
    <property type="nucleotide sequence ID" value="XM_010493370.2"/>
</dbReference>
<feature type="transmembrane region" description="Helical" evidence="8">
    <location>
        <begin position="196"/>
        <end position="216"/>
    </location>
</feature>
<dbReference type="NCBIfam" id="TIGR00815">
    <property type="entry name" value="sulP"/>
    <property type="match status" value="1"/>
</dbReference>
<evidence type="ECO:0000259" key="9">
    <source>
        <dbReference type="PROSITE" id="PS50801"/>
    </source>
</evidence>
<evidence type="ECO:0000313" key="10">
    <source>
        <dbReference type="Proteomes" id="UP000694864"/>
    </source>
</evidence>
<dbReference type="InterPro" id="IPR036513">
    <property type="entry name" value="STAS_dom_sf"/>
</dbReference>
<feature type="transmembrane region" description="Helical" evidence="8">
    <location>
        <begin position="483"/>
        <end position="504"/>
    </location>
</feature>
<accession>A0ABM0XVN7</accession>
<dbReference type="Pfam" id="PF00916">
    <property type="entry name" value="Sulfate_transp"/>
    <property type="match status" value="1"/>
</dbReference>
<dbReference type="CDD" id="cd07042">
    <property type="entry name" value="STAS_SulP_like_sulfate_transporter"/>
    <property type="match status" value="1"/>
</dbReference>
<feature type="compositionally biased region" description="Polar residues" evidence="7">
    <location>
        <begin position="9"/>
        <end position="48"/>
    </location>
</feature>
<dbReference type="Gene3D" id="3.30.750.24">
    <property type="entry name" value="STAS domain"/>
    <property type="match status" value="1"/>
</dbReference>
<gene>
    <name evidence="11" type="primary">LOC104769217</name>
</gene>
<dbReference type="InterPro" id="IPR011547">
    <property type="entry name" value="SLC26A/SulP_dom"/>
</dbReference>
<feature type="transmembrane region" description="Helical" evidence="8">
    <location>
        <begin position="452"/>
        <end position="476"/>
    </location>
</feature>
<dbReference type="Proteomes" id="UP000694864">
    <property type="component" value="Chromosome 20"/>
</dbReference>
<sequence>MKERDSESFESLSHQVLPKTSNGESLSHQVLPNTSNGESLSHQVLPNTSNGTHMIQMAMANSGSSAAAQAGHQDQPDRSKWLLDCPEPPSPWHEVKSYVKGSFLTKLKRFKSLQKQPLPKRTLSILQAVFPIFGWCRNYKLTMFKNDLMAGLTLASLCIPQSIGYATLAKLDPQYGLYTSVVPPLIYAMMGTSREIAIGPVAVVSLLISSMLQKLIDPEIDPLGYKKLVITTTFFAGIFQASFGLFRLGFLVDFLSHAAIVGFMGGAAIVIGLQQLKGLLGITNFTTNTDIVSVLRAVWRSCQQQWSPHTFILGCSFLSFILITRFIGKKNKKLFWLPATAPLIAVVVSTLMVFLTKADEHGVKTVKHIKGGLNPISIHDLDFNTPHLGQIAKIGLIIAIIALTEAIAVGRSFAGIKGYRLDGNKEMMAIGFSNVIGSFTSCYAATGSFSRTAVNFAAGCETAMSNIVMSVTVFVALECLTRLLYYTPIAILASIILSALPGLIDINEAIHIWKVDKFDFLALIGAFIGVLFASVEIGLLVAVVISFAKIILISVRPGIETLRRMPGTDIFADTNQYPMTVKTPGVLIFRVKSALLCFANASSIEERIMGCVNEEEEEENIKSNAKRKILFVVLDMSNLINVDTSGITALAELHNNLTQAGVELVLVNPKWEVIHKLNQAGFVSKIGGKVYMTIEEAIDACFGLKV</sequence>
<organism evidence="10 11">
    <name type="scientific">Camelina sativa</name>
    <name type="common">False flax</name>
    <name type="synonym">Myagrum sativum</name>
    <dbReference type="NCBI Taxonomy" id="90675"/>
    <lineage>
        <taxon>Eukaryota</taxon>
        <taxon>Viridiplantae</taxon>
        <taxon>Streptophyta</taxon>
        <taxon>Embryophyta</taxon>
        <taxon>Tracheophyta</taxon>
        <taxon>Spermatophyta</taxon>
        <taxon>Magnoliopsida</taxon>
        <taxon>eudicotyledons</taxon>
        <taxon>Gunneridae</taxon>
        <taxon>Pentapetalae</taxon>
        <taxon>rosids</taxon>
        <taxon>malvids</taxon>
        <taxon>Brassicales</taxon>
        <taxon>Brassicaceae</taxon>
        <taxon>Camelineae</taxon>
        <taxon>Camelina</taxon>
    </lineage>
</organism>
<keyword evidence="10" id="KW-1185">Reference proteome</keyword>
<feature type="region of interest" description="Disordered" evidence="7">
    <location>
        <begin position="62"/>
        <end position="85"/>
    </location>
</feature>
<keyword evidence="6 8" id="KW-0472">Membrane</keyword>